<dbReference type="PANTHER" id="PTHR37540:SF5">
    <property type="entry name" value="TRANSCRIPTION FACTOR DOMAIN-CONTAINING PROTEIN"/>
    <property type="match status" value="1"/>
</dbReference>
<proteinExistence type="predicted"/>
<dbReference type="RefSeq" id="XP_056762007.1">
    <property type="nucleotide sequence ID" value="XM_056913158.1"/>
</dbReference>
<protein>
    <recommendedName>
        <fullName evidence="3">Transcription factor domain-containing protein</fullName>
    </recommendedName>
</protein>
<dbReference type="GeneID" id="81603401"/>
<keyword evidence="2" id="KW-1185">Reference proteome</keyword>
<name>A0AAD6FYC1_9EURO</name>
<dbReference type="Proteomes" id="UP001213681">
    <property type="component" value="Unassembled WGS sequence"/>
</dbReference>
<dbReference type="EMBL" id="JAPVEA010000008">
    <property type="protein sequence ID" value="KAJ5438778.1"/>
    <property type="molecule type" value="Genomic_DNA"/>
</dbReference>
<accession>A0AAD6FYC1</accession>
<reference evidence="1" key="1">
    <citation type="submission" date="2022-12" db="EMBL/GenBank/DDBJ databases">
        <authorList>
            <person name="Petersen C."/>
        </authorList>
    </citation>
    <scope>NUCLEOTIDE SEQUENCE</scope>
    <source>
        <strain evidence="1">IBT 16125</strain>
    </source>
</reference>
<dbReference type="PANTHER" id="PTHR37540">
    <property type="entry name" value="TRANSCRIPTION FACTOR (ACR-2), PUTATIVE-RELATED-RELATED"/>
    <property type="match status" value="1"/>
</dbReference>
<gene>
    <name evidence="1" type="ORF">N7458_009776</name>
</gene>
<sequence length="457" mass="52069">MASDPKFVKAIPTTNKRLKREPGEFLWVDYQDDKSKGREAVRSKQSFVRTRHHRLRREKTVHESTLIAAPLTKCQPPASNPSAAVESKYGCFDLSNSHDEDDYPFEQSVIMPSLEVGVLDGAPDPVLRLRHNPNVYFQHCQSQPDMIPDVTLWFWRKVLDDPALMQIKLSISASHRAAILKASGASALVVRKPTQDTLRLRLGMIKSIQEIFRTESKIYTESTIFAISHLLVSESTIIKASSHTTNTRTSTLGARFFNAPWSNEIQPRLKLIISWYQQLVSYYESLETSSAEPMSVENDCLLYLSHRLLSLPYESTLTPFEETLRLAILVYSTIRVWSLYGMRCLEMLVETLRERLYKSYFSLQSTAHDLLFWILFVGSLASKGMKCHSWFLVRLVDVADQLSLEGWGSTVSVLQEFLFVCRPRDEPAKELWNVALGGCMTTLEVVTVPGHSDMVIR</sequence>
<evidence type="ECO:0008006" key="3">
    <source>
        <dbReference type="Google" id="ProtNLM"/>
    </source>
</evidence>
<evidence type="ECO:0000313" key="1">
    <source>
        <dbReference type="EMBL" id="KAJ5438778.1"/>
    </source>
</evidence>
<dbReference type="AlphaFoldDB" id="A0AAD6FYC1"/>
<evidence type="ECO:0000313" key="2">
    <source>
        <dbReference type="Proteomes" id="UP001213681"/>
    </source>
</evidence>
<reference evidence="1" key="2">
    <citation type="journal article" date="2023" name="IMA Fungus">
        <title>Comparative genomic study of the Penicillium genus elucidates a diverse pangenome and 15 lateral gene transfer events.</title>
        <authorList>
            <person name="Petersen C."/>
            <person name="Sorensen T."/>
            <person name="Nielsen M.R."/>
            <person name="Sondergaard T.E."/>
            <person name="Sorensen J.L."/>
            <person name="Fitzpatrick D.A."/>
            <person name="Frisvad J.C."/>
            <person name="Nielsen K.L."/>
        </authorList>
    </citation>
    <scope>NUCLEOTIDE SEQUENCE</scope>
    <source>
        <strain evidence="1">IBT 16125</strain>
    </source>
</reference>
<comment type="caution">
    <text evidence="1">The sequence shown here is derived from an EMBL/GenBank/DDBJ whole genome shotgun (WGS) entry which is preliminary data.</text>
</comment>
<organism evidence="1 2">
    <name type="scientific">Penicillium daleae</name>
    <dbReference type="NCBI Taxonomy" id="63821"/>
    <lineage>
        <taxon>Eukaryota</taxon>
        <taxon>Fungi</taxon>
        <taxon>Dikarya</taxon>
        <taxon>Ascomycota</taxon>
        <taxon>Pezizomycotina</taxon>
        <taxon>Eurotiomycetes</taxon>
        <taxon>Eurotiomycetidae</taxon>
        <taxon>Eurotiales</taxon>
        <taxon>Aspergillaceae</taxon>
        <taxon>Penicillium</taxon>
    </lineage>
</organism>